<feature type="region of interest" description="Disordered" evidence="9">
    <location>
        <begin position="234"/>
        <end position="274"/>
    </location>
</feature>
<feature type="region of interest" description="Disordered" evidence="9">
    <location>
        <begin position="288"/>
        <end position="326"/>
    </location>
</feature>
<evidence type="ECO:0000313" key="15">
    <source>
        <dbReference type="EMBL" id="JAT60140.1"/>
    </source>
</evidence>
<dbReference type="Pfam" id="PF13639">
    <property type="entry name" value="zf-RING_2"/>
    <property type="match status" value="1"/>
</dbReference>
<dbReference type="SUPFAM" id="SSF57850">
    <property type="entry name" value="RING/U-box"/>
    <property type="match status" value="1"/>
</dbReference>
<dbReference type="EMBL" id="GDJX01007796">
    <property type="protein sequence ID" value="JAT60140.1"/>
    <property type="molecule type" value="Transcribed_RNA"/>
</dbReference>
<dbReference type="InterPro" id="IPR039525">
    <property type="entry name" value="RNF126-like_zinc-ribbon"/>
</dbReference>
<dbReference type="EMBL" id="GDJX01021215">
    <property type="protein sequence ID" value="JAT46721.1"/>
    <property type="molecule type" value="Transcribed_RNA"/>
</dbReference>
<evidence type="ECO:0000313" key="14">
    <source>
        <dbReference type="EMBL" id="JAT52514.1"/>
    </source>
</evidence>
<organism evidence="12">
    <name type="scientific">Anthurium amnicola</name>
    <dbReference type="NCBI Taxonomy" id="1678845"/>
    <lineage>
        <taxon>Eukaryota</taxon>
        <taxon>Viridiplantae</taxon>
        <taxon>Streptophyta</taxon>
        <taxon>Embryophyta</taxon>
        <taxon>Tracheophyta</taxon>
        <taxon>Spermatophyta</taxon>
        <taxon>Magnoliopsida</taxon>
        <taxon>Liliopsida</taxon>
        <taxon>Araceae</taxon>
        <taxon>Pothoideae</taxon>
        <taxon>Potheae</taxon>
        <taxon>Anthurium</taxon>
    </lineage>
</organism>
<dbReference type="GO" id="GO:0016567">
    <property type="term" value="P:protein ubiquitination"/>
    <property type="evidence" value="ECO:0007669"/>
    <property type="project" value="TreeGrafter"/>
</dbReference>
<dbReference type="Pfam" id="PF14369">
    <property type="entry name" value="Zn_ribbon_19"/>
    <property type="match status" value="1"/>
</dbReference>
<proteinExistence type="predicted"/>
<evidence type="ECO:0000259" key="10">
    <source>
        <dbReference type="PROSITE" id="PS50089"/>
    </source>
</evidence>
<gene>
    <name evidence="12" type="primary">RING1_27</name>
    <name evidence="15" type="synonym">RING1_12</name>
    <name evidence="13" type="synonym">RING1_13</name>
    <name evidence="14" type="synonym">RING1_2</name>
    <name evidence="11" type="synonym">RING1_7</name>
    <name evidence="16" type="synonym">RING1_9</name>
    <name evidence="12" type="ORF">g.79524</name>
    <name evidence="13" type="ORF">g.79526</name>
    <name evidence="11" type="ORF">g.79527</name>
    <name evidence="14" type="ORF">g.79528</name>
    <name evidence="15" type="ORF">g.79529</name>
    <name evidence="16" type="ORF">g.79530</name>
</gene>
<keyword evidence="6" id="KW-0833">Ubl conjugation pathway</keyword>
<keyword evidence="5 8" id="KW-0863">Zinc-finger</keyword>
<dbReference type="EMBL" id="GDJX01015437">
    <property type="protein sequence ID" value="JAT52499.1"/>
    <property type="molecule type" value="Transcribed_RNA"/>
</dbReference>
<dbReference type="EMBL" id="GDJX01015422">
    <property type="protein sequence ID" value="JAT52514.1"/>
    <property type="molecule type" value="Transcribed_RNA"/>
</dbReference>
<evidence type="ECO:0000256" key="6">
    <source>
        <dbReference type="ARBA" id="ARBA00022786"/>
    </source>
</evidence>
<dbReference type="InterPro" id="IPR013083">
    <property type="entry name" value="Znf_RING/FYVE/PHD"/>
</dbReference>
<dbReference type="AlphaFoldDB" id="A0A1D1XWH7"/>
<evidence type="ECO:0000256" key="5">
    <source>
        <dbReference type="ARBA" id="ARBA00022771"/>
    </source>
</evidence>
<feature type="compositionally biased region" description="Polar residues" evidence="9">
    <location>
        <begin position="298"/>
        <end position="307"/>
    </location>
</feature>
<dbReference type="GO" id="GO:0005737">
    <property type="term" value="C:cytoplasm"/>
    <property type="evidence" value="ECO:0007669"/>
    <property type="project" value="TreeGrafter"/>
</dbReference>
<evidence type="ECO:0000313" key="13">
    <source>
        <dbReference type="EMBL" id="JAT52499.1"/>
    </source>
</evidence>
<protein>
    <recommendedName>
        <fullName evidence="2">RING-type E3 ubiquitin transferase</fullName>
        <ecNumber evidence="2">2.3.2.27</ecNumber>
    </recommendedName>
</protein>
<dbReference type="InterPro" id="IPR001841">
    <property type="entry name" value="Znf_RING"/>
</dbReference>
<keyword evidence="7" id="KW-0862">Zinc</keyword>
<dbReference type="PROSITE" id="PS50089">
    <property type="entry name" value="ZF_RING_2"/>
    <property type="match status" value="1"/>
</dbReference>
<evidence type="ECO:0000313" key="11">
    <source>
        <dbReference type="EMBL" id="JAT40573.1"/>
    </source>
</evidence>
<feature type="compositionally biased region" description="Polar residues" evidence="9">
    <location>
        <begin position="234"/>
        <end position="248"/>
    </location>
</feature>
<dbReference type="EMBL" id="GDJX01005103">
    <property type="protein sequence ID" value="JAT62833.1"/>
    <property type="molecule type" value="Transcribed_RNA"/>
</dbReference>
<dbReference type="FunFam" id="3.30.40.10:FF:000022">
    <property type="entry name" value="E3 ubiquitin-protein ligase RING1-like"/>
    <property type="match status" value="1"/>
</dbReference>
<evidence type="ECO:0000256" key="4">
    <source>
        <dbReference type="ARBA" id="ARBA00022723"/>
    </source>
</evidence>
<comment type="catalytic activity">
    <reaction evidence="1">
        <text>S-ubiquitinyl-[E2 ubiquitin-conjugating enzyme]-L-cysteine + [acceptor protein]-L-lysine = [E2 ubiquitin-conjugating enzyme]-L-cysteine + N(6)-ubiquitinyl-[acceptor protein]-L-lysine.</text>
        <dbReference type="EC" id="2.3.2.27"/>
    </reaction>
</comment>
<dbReference type="Gene3D" id="3.30.40.10">
    <property type="entry name" value="Zinc/RING finger domain, C3HC4 (zinc finger)"/>
    <property type="match status" value="1"/>
</dbReference>
<reference evidence="12" key="1">
    <citation type="submission" date="2015-07" db="EMBL/GenBank/DDBJ databases">
        <title>Transcriptome Assembly of Anthurium amnicola.</title>
        <authorList>
            <person name="Suzuki J."/>
        </authorList>
    </citation>
    <scope>NUCLEOTIDE SEQUENCE</scope>
</reference>
<accession>A0A1D1XWH7</accession>
<evidence type="ECO:0000256" key="2">
    <source>
        <dbReference type="ARBA" id="ARBA00012483"/>
    </source>
</evidence>
<dbReference type="PANTHER" id="PTHR15710">
    <property type="entry name" value="E3 UBIQUITIN-PROTEIN LIGASE PRAJA"/>
    <property type="match status" value="1"/>
</dbReference>
<evidence type="ECO:0000256" key="3">
    <source>
        <dbReference type="ARBA" id="ARBA00022679"/>
    </source>
</evidence>
<keyword evidence="3" id="KW-0808">Transferase</keyword>
<sequence length="326" mass="36322">MSSGRNTHWCYQCRRTFQLHPGWEPVCPSCHGGFIQELTEMEGFMSSPDFFNFRSGDDHDRRIGIMEALTAMMWHRMGGGEREVDIRGRPDQGMGFGPGPWLLFSGQLPDRMSNGGFEVLLSGRGSGFGLRRANIGDYFIGSGLDELIEQLALNDRRGPPPASRLAIDAMPLVKINQRHLHIDSHCPVCKEKFELGTEVREMRCKHLYHSDCIVPWLVQHNSCPVCRDPLPLHGSSSSNSNARTGNHRSSAGGNNSNMNQNNANSSTDCETSGESQVRRNPFSFLWPFRSSNSNNNSHQNETGSSGSAAVHEDTNHTSHSGWPFDY</sequence>
<evidence type="ECO:0000256" key="1">
    <source>
        <dbReference type="ARBA" id="ARBA00000900"/>
    </source>
</evidence>
<dbReference type="GO" id="GO:0061630">
    <property type="term" value="F:ubiquitin protein ligase activity"/>
    <property type="evidence" value="ECO:0007669"/>
    <property type="project" value="UniProtKB-EC"/>
</dbReference>
<evidence type="ECO:0000256" key="7">
    <source>
        <dbReference type="ARBA" id="ARBA00022833"/>
    </source>
</evidence>
<evidence type="ECO:0000256" key="8">
    <source>
        <dbReference type="PROSITE-ProRule" id="PRU00175"/>
    </source>
</evidence>
<dbReference type="CDD" id="cd16667">
    <property type="entry name" value="RING-H2_RNF126-like"/>
    <property type="match status" value="1"/>
</dbReference>
<dbReference type="EMBL" id="GDJX01027363">
    <property type="protein sequence ID" value="JAT40573.1"/>
    <property type="molecule type" value="Transcribed_RNA"/>
</dbReference>
<evidence type="ECO:0000256" key="9">
    <source>
        <dbReference type="SAM" id="MobiDB-lite"/>
    </source>
</evidence>
<evidence type="ECO:0000313" key="16">
    <source>
        <dbReference type="EMBL" id="JAT62833.1"/>
    </source>
</evidence>
<feature type="compositionally biased region" description="Low complexity" evidence="9">
    <location>
        <begin position="249"/>
        <end position="266"/>
    </location>
</feature>
<dbReference type="PANTHER" id="PTHR15710:SF34">
    <property type="entry name" value="E3 UBIQUITIN-PROTEIN LIGASE RHC1A-RELATED"/>
    <property type="match status" value="1"/>
</dbReference>
<dbReference type="GO" id="GO:0008270">
    <property type="term" value="F:zinc ion binding"/>
    <property type="evidence" value="ECO:0007669"/>
    <property type="project" value="UniProtKB-KW"/>
</dbReference>
<evidence type="ECO:0000313" key="12">
    <source>
        <dbReference type="EMBL" id="JAT46721.1"/>
    </source>
</evidence>
<name>A0A1D1XWH7_9ARAE</name>
<dbReference type="SMART" id="SM00184">
    <property type="entry name" value="RING"/>
    <property type="match status" value="1"/>
</dbReference>
<feature type="domain" description="RING-type" evidence="10">
    <location>
        <begin position="186"/>
        <end position="227"/>
    </location>
</feature>
<dbReference type="EC" id="2.3.2.27" evidence="2"/>
<keyword evidence="4" id="KW-0479">Metal-binding</keyword>